<dbReference type="InterPro" id="IPR036860">
    <property type="entry name" value="SH2_dom_sf"/>
</dbReference>
<dbReference type="Gene3D" id="1.10.287.1490">
    <property type="match status" value="1"/>
</dbReference>
<gene>
    <name evidence="4" type="ORF">MAR_028853</name>
</gene>
<dbReference type="Proteomes" id="UP001164746">
    <property type="component" value="Chromosome 2"/>
</dbReference>
<dbReference type="SMART" id="SM00252">
    <property type="entry name" value="SH2"/>
    <property type="match status" value="2"/>
</dbReference>
<dbReference type="PRINTS" id="PR00401">
    <property type="entry name" value="SH2DOMAIN"/>
</dbReference>
<dbReference type="EMBL" id="CP111013">
    <property type="protein sequence ID" value="WAQ96163.1"/>
    <property type="molecule type" value="Genomic_DNA"/>
</dbReference>
<keyword evidence="1 2" id="KW-0727">SH2 domain</keyword>
<dbReference type="InterPro" id="IPR000980">
    <property type="entry name" value="SH2"/>
</dbReference>
<name>A0ABY7DJA1_MYAAR</name>
<sequence>MYAPLREDYGQNYGRGGGDEEIYSNSGVTTADLELEWYWGDITKSEVNDLMQGKPDGSFLVRDATTPGDYTMTLKKGGTNKLIKIYQSPQGFGFTDQFEFKTLEDLIEHHKEHSLVNYNAALDMKLLYPVSKEPKRESFGDETKRKHDFREIYERLRQEEQTLAELYNAQSKHHEALATHNRLVTGLDETLAVYTAQVELHRQFHGEVSGIDLPQVRDNFTALMDRLKEIQDCRDSLENNDISLLQDIRSVGADIAEQKQRVVALEKDKVHRQRWLVETFILPHCVEETWLVECDRAEAQRLLISEYEYRKPPENGTFLIRKTASDDGEKYALSIVYENNVSHIKIHFSKELGFGLVKEKLVHPSLMDLVLQYEETPLSEFYSNLRIPLKYPYKRADSFKYYEAEPIYG</sequence>
<dbReference type="PANTHER" id="PTHR10155">
    <property type="entry name" value="PHOSPHATIDYLINOSITOL 3-KINASE REGULATORY SUBUNIT"/>
    <property type="match status" value="1"/>
</dbReference>
<evidence type="ECO:0000256" key="1">
    <source>
        <dbReference type="ARBA" id="ARBA00022999"/>
    </source>
</evidence>
<dbReference type="PANTHER" id="PTHR10155:SF10">
    <property type="entry name" value="PI3K21B, ISOFORM B"/>
    <property type="match status" value="1"/>
</dbReference>
<reference evidence="4" key="1">
    <citation type="submission" date="2022-11" db="EMBL/GenBank/DDBJ databases">
        <title>Centuries of genome instability and evolution in soft-shell clam transmissible cancer (bioRxiv).</title>
        <authorList>
            <person name="Hart S.F.M."/>
            <person name="Yonemitsu M.A."/>
            <person name="Giersch R.M."/>
            <person name="Beal B.F."/>
            <person name="Arriagada G."/>
            <person name="Davis B.W."/>
            <person name="Ostrander E.A."/>
            <person name="Goff S.P."/>
            <person name="Metzger M.J."/>
        </authorList>
    </citation>
    <scope>NUCLEOTIDE SEQUENCE</scope>
    <source>
        <strain evidence="4">MELC-2E11</strain>
        <tissue evidence="4">Siphon/mantle</tissue>
    </source>
</reference>
<organism evidence="4 5">
    <name type="scientific">Mya arenaria</name>
    <name type="common">Soft-shell clam</name>
    <dbReference type="NCBI Taxonomy" id="6604"/>
    <lineage>
        <taxon>Eukaryota</taxon>
        <taxon>Metazoa</taxon>
        <taxon>Spiralia</taxon>
        <taxon>Lophotrochozoa</taxon>
        <taxon>Mollusca</taxon>
        <taxon>Bivalvia</taxon>
        <taxon>Autobranchia</taxon>
        <taxon>Heteroconchia</taxon>
        <taxon>Euheterodonta</taxon>
        <taxon>Imparidentia</taxon>
        <taxon>Neoheterodontei</taxon>
        <taxon>Myida</taxon>
        <taxon>Myoidea</taxon>
        <taxon>Myidae</taxon>
        <taxon>Mya</taxon>
    </lineage>
</organism>
<evidence type="ECO:0000259" key="3">
    <source>
        <dbReference type="PROSITE" id="PS50001"/>
    </source>
</evidence>
<accession>A0ABY7DJA1</accession>
<dbReference type="Pfam" id="PF00017">
    <property type="entry name" value="SH2"/>
    <property type="match status" value="2"/>
</dbReference>
<proteinExistence type="predicted"/>
<feature type="domain" description="SH2" evidence="3">
    <location>
        <begin position="275"/>
        <end position="389"/>
    </location>
</feature>
<keyword evidence="5" id="KW-1185">Reference proteome</keyword>
<dbReference type="PROSITE" id="PS50001">
    <property type="entry name" value="SH2"/>
    <property type="match status" value="2"/>
</dbReference>
<dbReference type="SUPFAM" id="SSF55550">
    <property type="entry name" value="SH2 domain"/>
    <property type="match status" value="2"/>
</dbReference>
<evidence type="ECO:0000313" key="4">
    <source>
        <dbReference type="EMBL" id="WAQ96163.1"/>
    </source>
</evidence>
<evidence type="ECO:0000256" key="2">
    <source>
        <dbReference type="PROSITE-ProRule" id="PRU00191"/>
    </source>
</evidence>
<dbReference type="PRINTS" id="PR00678">
    <property type="entry name" value="PI3KINASEP85"/>
</dbReference>
<evidence type="ECO:0000313" key="5">
    <source>
        <dbReference type="Proteomes" id="UP001164746"/>
    </source>
</evidence>
<dbReference type="Gene3D" id="3.30.505.10">
    <property type="entry name" value="SH2 domain"/>
    <property type="match status" value="2"/>
</dbReference>
<feature type="domain" description="SH2" evidence="3">
    <location>
        <begin position="37"/>
        <end position="130"/>
    </location>
</feature>
<protein>
    <submittedName>
        <fullName evidence="4">P55G-like protein</fullName>
    </submittedName>
</protein>